<dbReference type="InterPro" id="IPR002173">
    <property type="entry name" value="Carboh/pur_kinase_PfkB_CS"/>
</dbReference>
<keyword evidence="6" id="KW-1185">Reference proteome</keyword>
<dbReference type="InterPro" id="IPR052700">
    <property type="entry name" value="Carb_kinase_PfkB-like"/>
</dbReference>
<evidence type="ECO:0000256" key="3">
    <source>
        <dbReference type="ARBA" id="ARBA00022777"/>
    </source>
</evidence>
<keyword evidence="2 5" id="KW-0808">Transferase</keyword>
<evidence type="ECO:0000313" key="5">
    <source>
        <dbReference type="EMBL" id="AWL12984.1"/>
    </source>
</evidence>
<dbReference type="RefSeq" id="WP_109341112.1">
    <property type="nucleotide sequence ID" value="NZ_CP029347.1"/>
</dbReference>
<feature type="domain" description="Carbohydrate kinase PfkB" evidence="4">
    <location>
        <begin position="59"/>
        <end position="320"/>
    </location>
</feature>
<gene>
    <name evidence="5" type="ORF">HMF8227_02532</name>
</gene>
<dbReference type="GO" id="GO:0004747">
    <property type="term" value="F:ribokinase activity"/>
    <property type="evidence" value="ECO:0007669"/>
    <property type="project" value="UniProtKB-EC"/>
</dbReference>
<dbReference type="AlphaFoldDB" id="A0A2S2E5Q1"/>
<evidence type="ECO:0000256" key="2">
    <source>
        <dbReference type="ARBA" id="ARBA00022679"/>
    </source>
</evidence>
<dbReference type="SUPFAM" id="SSF53613">
    <property type="entry name" value="Ribokinase-like"/>
    <property type="match status" value="1"/>
</dbReference>
<evidence type="ECO:0000259" key="4">
    <source>
        <dbReference type="Pfam" id="PF00294"/>
    </source>
</evidence>
<comment type="similarity">
    <text evidence="1">Belongs to the carbohydrate kinase PfkB family.</text>
</comment>
<dbReference type="EMBL" id="CP029347">
    <property type="protein sequence ID" value="AWL12984.1"/>
    <property type="molecule type" value="Genomic_DNA"/>
</dbReference>
<dbReference type="InterPro" id="IPR029056">
    <property type="entry name" value="Ribokinase-like"/>
</dbReference>
<proteinExistence type="inferred from homology"/>
<reference evidence="5 6" key="1">
    <citation type="submission" date="2018-05" db="EMBL/GenBank/DDBJ databases">
        <title>Salinimonas sp. HMF8227 Genome sequencing and assembly.</title>
        <authorList>
            <person name="Kang H."/>
            <person name="Kang J."/>
            <person name="Cha I."/>
            <person name="Kim H."/>
            <person name="Joh K."/>
        </authorList>
    </citation>
    <scope>NUCLEOTIDE SEQUENCE [LARGE SCALE GENOMIC DNA]</scope>
    <source>
        <strain evidence="5 6">HMF8227</strain>
    </source>
</reference>
<dbReference type="OrthoDB" id="9813569at2"/>
<dbReference type="CDD" id="cd01168">
    <property type="entry name" value="adenosine_kinase"/>
    <property type="match status" value="1"/>
</dbReference>
<sequence length="333" mass="35961">MANYDVVALGNALVDKEFLIDDAFLAQQGIEKGVMTLFESEQQQALLDSLYKSYPLRKKAGGGSAANSMVTLAQFGGRPFYCCKVGNDELGQFYQQDLSEAGVAHRLESQDTPGETGKCVVLITNDAERTMCTHLGITTDFSTQELHREVLEAAQYLYIEGHLVYSPAAVEAILEAKQLARQAGIKIALTISDPAVVKYAREHLEQVLGEDGVDLLFCNQDEVTDFGKDGGFEAGLVQLQQLSPVVVVTQGKQGATVYHGQEQVAVQAYPVKPVDTTGAGDTFAGAFLYGITHGMDYAQAGDLASRSAAECVANFGPRLSRKQQDAILTQYQS</sequence>
<dbReference type="EC" id="2.7.1.15" evidence="5"/>
<organism evidence="5 6">
    <name type="scientific">Saliniradius amylolyticus</name>
    <dbReference type="NCBI Taxonomy" id="2183582"/>
    <lineage>
        <taxon>Bacteria</taxon>
        <taxon>Pseudomonadati</taxon>
        <taxon>Pseudomonadota</taxon>
        <taxon>Gammaproteobacteria</taxon>
        <taxon>Alteromonadales</taxon>
        <taxon>Alteromonadaceae</taxon>
        <taxon>Saliniradius</taxon>
    </lineage>
</organism>
<dbReference type="Gene3D" id="3.40.1190.20">
    <property type="match status" value="1"/>
</dbReference>
<dbReference type="PANTHER" id="PTHR43320:SF3">
    <property type="entry name" value="CARBOHYDRATE KINASE PFKB DOMAIN-CONTAINING PROTEIN"/>
    <property type="match status" value="1"/>
</dbReference>
<dbReference type="InterPro" id="IPR011611">
    <property type="entry name" value="PfkB_dom"/>
</dbReference>
<dbReference type="PROSITE" id="PS00584">
    <property type="entry name" value="PFKB_KINASES_2"/>
    <property type="match status" value="1"/>
</dbReference>
<dbReference type="PANTHER" id="PTHR43320">
    <property type="entry name" value="SUGAR KINASE"/>
    <property type="match status" value="1"/>
</dbReference>
<protein>
    <submittedName>
        <fullName evidence="5">Ribokinase</fullName>
        <ecNumber evidence="5">2.7.1.15</ecNumber>
    </submittedName>
</protein>
<accession>A0A2S2E5Q1</accession>
<name>A0A2S2E5Q1_9ALTE</name>
<evidence type="ECO:0000313" key="6">
    <source>
        <dbReference type="Proteomes" id="UP000245728"/>
    </source>
</evidence>
<dbReference type="Pfam" id="PF00294">
    <property type="entry name" value="PfkB"/>
    <property type="match status" value="1"/>
</dbReference>
<dbReference type="Proteomes" id="UP000245728">
    <property type="component" value="Chromosome"/>
</dbReference>
<evidence type="ECO:0000256" key="1">
    <source>
        <dbReference type="ARBA" id="ARBA00010688"/>
    </source>
</evidence>
<keyword evidence="3 5" id="KW-0418">Kinase</keyword>
<dbReference type="KEGG" id="salh:HMF8227_02532"/>